<reference evidence="2 3" key="1">
    <citation type="submission" date="2019-06" db="EMBL/GenBank/DDBJ databases">
        <title>Sorghum-associated microbial communities from plants grown in Nebraska, USA.</title>
        <authorList>
            <person name="Schachtman D."/>
        </authorList>
    </citation>
    <scope>NUCLEOTIDE SEQUENCE [LARGE SCALE GENOMIC DNA]</scope>
    <source>
        <strain evidence="2 3">110</strain>
    </source>
</reference>
<feature type="signal peptide" evidence="1">
    <location>
        <begin position="1"/>
        <end position="19"/>
    </location>
</feature>
<dbReference type="AlphaFoldDB" id="A0A543EFR5"/>
<gene>
    <name evidence="2" type="ORF">FB551_0089</name>
</gene>
<accession>A0A543EFR5</accession>
<organism evidence="2 3">
    <name type="scientific">Chryseobacterium aquifrigidense</name>
    <dbReference type="NCBI Taxonomy" id="558021"/>
    <lineage>
        <taxon>Bacteria</taxon>
        <taxon>Pseudomonadati</taxon>
        <taxon>Bacteroidota</taxon>
        <taxon>Flavobacteriia</taxon>
        <taxon>Flavobacteriales</taxon>
        <taxon>Weeksellaceae</taxon>
        <taxon>Chryseobacterium group</taxon>
        <taxon>Chryseobacterium</taxon>
    </lineage>
</organism>
<keyword evidence="1" id="KW-0732">Signal</keyword>
<evidence type="ECO:0000313" key="2">
    <source>
        <dbReference type="EMBL" id="TQM20420.1"/>
    </source>
</evidence>
<dbReference type="RefSeq" id="WP_142013946.1">
    <property type="nucleotide sequence ID" value="NZ_VFPD01000001.1"/>
</dbReference>
<evidence type="ECO:0000313" key="3">
    <source>
        <dbReference type="Proteomes" id="UP000316437"/>
    </source>
</evidence>
<evidence type="ECO:0000256" key="1">
    <source>
        <dbReference type="SAM" id="SignalP"/>
    </source>
</evidence>
<comment type="caution">
    <text evidence="2">The sequence shown here is derived from an EMBL/GenBank/DDBJ whole genome shotgun (WGS) entry which is preliminary data.</text>
</comment>
<proteinExistence type="predicted"/>
<feature type="chain" id="PRO_5022023319" evidence="1">
    <location>
        <begin position="20"/>
        <end position="488"/>
    </location>
</feature>
<dbReference type="Proteomes" id="UP000316437">
    <property type="component" value="Unassembled WGS sequence"/>
</dbReference>
<keyword evidence="3" id="KW-1185">Reference proteome</keyword>
<sequence>MKKNVLLLGSILISLPLFSQVGINTATPQASLDVTGKPTSTNVLDGIIAPRITGAQLRAKTYTASQAGAMVYVTAADTAPAGQTVDIKSSGYYYFDGSLNKWQKLNAGNIPAGDLTPDAFIDDPVNTMVKLGNTSSGAGRAANTDFVIKDNGLVGIGISSPDSGLHIKESSTAGSNQLKVESVNNSPWLALERTGTNNLSSGTELGKLSFNGKISGADFPLAGIKADYWGNGTSNSSSLTFSTSDRPAVVINENGNMGIGRSDINYAMSPSQKLDVDGNVRFRGVPDETGVAATERIVVLKSDGTAKKVPVEAMFPPDKFSLDDIFVNKAGTSVHYDYNYPIISYSNIDLVNFSRTITIPPNTVGRVILNYSIPAGTHDLNCANPDRLSYIGVTFYKDGVEQQEGSRKISLKGLASSSRMGTINGNFSEDITNNTSSDMTVTYRLAGYAEGSGAGTCMIVYNMWDGGNQPNYNWGRGTMTIQLFKKSL</sequence>
<name>A0A543EFR5_9FLAO</name>
<dbReference type="EMBL" id="VFPD01000001">
    <property type="protein sequence ID" value="TQM20420.1"/>
    <property type="molecule type" value="Genomic_DNA"/>
</dbReference>
<protein>
    <submittedName>
        <fullName evidence="2">Uncharacterized protein</fullName>
    </submittedName>
</protein>